<keyword evidence="1" id="KW-0812">Transmembrane</keyword>
<feature type="transmembrane region" description="Helical" evidence="1">
    <location>
        <begin position="21"/>
        <end position="46"/>
    </location>
</feature>
<evidence type="ECO:0000313" key="3">
    <source>
        <dbReference type="Proteomes" id="UP001566132"/>
    </source>
</evidence>
<dbReference type="Proteomes" id="UP001566132">
    <property type="component" value="Unassembled WGS sequence"/>
</dbReference>
<dbReference type="EMBL" id="JBDJPC010000008">
    <property type="protein sequence ID" value="KAL1493213.1"/>
    <property type="molecule type" value="Genomic_DNA"/>
</dbReference>
<evidence type="ECO:0000313" key="2">
    <source>
        <dbReference type="EMBL" id="KAL1493213.1"/>
    </source>
</evidence>
<feature type="transmembrane region" description="Helical" evidence="1">
    <location>
        <begin position="395"/>
        <end position="417"/>
    </location>
</feature>
<proteinExistence type="predicted"/>
<protein>
    <submittedName>
        <fullName evidence="2">Uncharacterized protein</fullName>
    </submittedName>
</protein>
<dbReference type="AlphaFoldDB" id="A0ABD1EFA4"/>
<reference evidence="2 3" key="1">
    <citation type="submission" date="2024-05" db="EMBL/GenBank/DDBJ databases">
        <title>Genetic variation in Jamaican populations of the coffee berry borer (Hypothenemus hampei).</title>
        <authorList>
            <person name="Errbii M."/>
            <person name="Myrie A."/>
        </authorList>
    </citation>
    <scope>NUCLEOTIDE SEQUENCE [LARGE SCALE GENOMIC DNA]</scope>
    <source>
        <strain evidence="2">JA-Hopewell-2020-01-JO</strain>
        <tissue evidence="2">Whole body</tissue>
    </source>
</reference>
<keyword evidence="1" id="KW-1133">Transmembrane helix</keyword>
<organism evidence="2 3">
    <name type="scientific">Hypothenemus hampei</name>
    <name type="common">Coffee berry borer</name>
    <dbReference type="NCBI Taxonomy" id="57062"/>
    <lineage>
        <taxon>Eukaryota</taxon>
        <taxon>Metazoa</taxon>
        <taxon>Ecdysozoa</taxon>
        <taxon>Arthropoda</taxon>
        <taxon>Hexapoda</taxon>
        <taxon>Insecta</taxon>
        <taxon>Pterygota</taxon>
        <taxon>Neoptera</taxon>
        <taxon>Endopterygota</taxon>
        <taxon>Coleoptera</taxon>
        <taxon>Polyphaga</taxon>
        <taxon>Cucujiformia</taxon>
        <taxon>Curculionidae</taxon>
        <taxon>Scolytinae</taxon>
        <taxon>Hypothenemus</taxon>
    </lineage>
</organism>
<name>A0ABD1EFA4_HYPHA</name>
<evidence type="ECO:0000256" key="1">
    <source>
        <dbReference type="SAM" id="Phobius"/>
    </source>
</evidence>
<dbReference type="PANTHER" id="PTHR12335">
    <property type="entry name" value="TIPE PROTEIN TEMPERATURE-INDUCED PARALYTIC E"/>
    <property type="match status" value="1"/>
</dbReference>
<dbReference type="PANTHER" id="PTHR12335:SF3">
    <property type="entry name" value="IP11896P"/>
    <property type="match status" value="1"/>
</dbReference>
<accession>A0ABD1EFA4</accession>
<keyword evidence="1" id="KW-0472">Membrane</keyword>
<keyword evidence="3" id="KW-1185">Reference proteome</keyword>
<dbReference type="InterPro" id="IPR031578">
    <property type="entry name" value="TipE"/>
</dbReference>
<gene>
    <name evidence="2" type="ORF">ABEB36_011309</name>
</gene>
<sequence length="472" mass="53394">MRRRNKCKPRIIPQQDKRICGCICFCQLVIVLSGVSLIYLTVAIYVPSYRAFRSGFQEKPVMCQTTNTSMINNCSWASCGEWCLTRTSGFCPQIHATARQNGTIVTLVNCTSFNTSECPPINFNTLKRYNCNNGTECALLKGVFNCSLGHCSNLSQIYDFHDCYYKADGFTVDSDKDNAKLNGYFECKGSKCTKIKRVFNCHRICKDNISSEAKNVFITIGDRVHQTRCEAAYATTKANGNDEGEKIEPTQFWKYKKDEVMMISCHTIEHFENNETLRATDCINGTIFDTKVIPQPYATFRQFWNLTGKHSYVVDPTNRFVPSQKSLTIYNHSRLYINLDGCVNTLKGECFSFLLSHGGDGGNQVAASRYVCYYNKNNSFMVVARYDLNKTWKELIIAITIPSVLFVVSFISLCAIMQSVRVDDDAKMRCKYCLGSSVADHNDLTEMISRYEVSSPGSEGPQYQTAQDITQI</sequence>
<comment type="caution">
    <text evidence="2">The sequence shown here is derived from an EMBL/GenBank/DDBJ whole genome shotgun (WGS) entry which is preliminary data.</text>
</comment>